<keyword evidence="1" id="KW-0812">Transmembrane</keyword>
<dbReference type="Proteomes" id="UP000228996">
    <property type="component" value="Unassembled WGS sequence"/>
</dbReference>
<keyword evidence="1" id="KW-0472">Membrane</keyword>
<dbReference type="SUPFAM" id="SSF55008">
    <property type="entry name" value="HMA, heavy metal-associated domain"/>
    <property type="match status" value="1"/>
</dbReference>
<dbReference type="SUPFAM" id="SSF49503">
    <property type="entry name" value="Cupredoxins"/>
    <property type="match status" value="1"/>
</dbReference>
<dbReference type="AlphaFoldDB" id="A0A2M6XCG0"/>
<dbReference type="EMBL" id="PEYO01000018">
    <property type="protein sequence ID" value="PIU03361.1"/>
    <property type="molecule type" value="Genomic_DNA"/>
</dbReference>
<dbReference type="Gene3D" id="3.30.70.100">
    <property type="match status" value="1"/>
</dbReference>
<feature type="transmembrane region" description="Helical" evidence="1">
    <location>
        <begin position="188"/>
        <end position="212"/>
    </location>
</feature>
<feature type="domain" description="HMA" evidence="2">
    <location>
        <begin position="2"/>
        <end position="68"/>
    </location>
</feature>
<protein>
    <recommendedName>
        <fullName evidence="2">HMA domain-containing protein</fullName>
    </recommendedName>
</protein>
<feature type="transmembrane region" description="Helical" evidence="1">
    <location>
        <begin position="84"/>
        <end position="105"/>
    </location>
</feature>
<dbReference type="PROSITE" id="PS50846">
    <property type="entry name" value="HMA_2"/>
    <property type="match status" value="1"/>
</dbReference>
<dbReference type="InterPro" id="IPR036163">
    <property type="entry name" value="HMA_dom_sf"/>
</dbReference>
<gene>
    <name evidence="3" type="ORF">COT44_04035</name>
</gene>
<feature type="transmembrane region" description="Helical" evidence="1">
    <location>
        <begin position="262"/>
        <end position="282"/>
    </location>
</feature>
<evidence type="ECO:0000313" key="3">
    <source>
        <dbReference type="EMBL" id="PIU03361.1"/>
    </source>
</evidence>
<evidence type="ECO:0000256" key="1">
    <source>
        <dbReference type="SAM" id="Phobius"/>
    </source>
</evidence>
<evidence type="ECO:0000259" key="2">
    <source>
        <dbReference type="PROSITE" id="PS50846"/>
    </source>
</evidence>
<comment type="caution">
    <text evidence="3">The sequence shown here is derived from an EMBL/GenBank/DDBJ whole genome shotgun (WGS) entry which is preliminary data.</text>
</comment>
<dbReference type="InterPro" id="IPR006121">
    <property type="entry name" value="HMA_dom"/>
</dbReference>
<sequence length="488" mass="50056">MQKTTYKVQGMHCGSCELLIEEKLIALPGVKQAKASTPKGEVELIGESNLPSEKQVNDILKEMGYSCQIGGNPPEPESNNQEKITSIAIAGLVFAIFLLLNQLGFSSLVNVSSSSALPAFFLFGLLAGFSTCAALTGGIVLSMSQSWQGKSMTPHLLFNLGRLGAYGVLGALLGIVGNQLQMSPLFNALLVIGVSVFMILNGLKMFGVKALSGFQIGLPKSLTKNAMNQRMPLIMGALTILLPCGFTITTESLALISKNPVQGALIMALFALGTAPGLLAIGYSSVKMGNSSNAVVFSKVAGALVLMFALFNINNQLNVLGVTVPAGININTGANGQVQSAAAVEGLAPVVNGKQLLKMNASSTGYTPNKFVVKAGVPVHWEITDTGTSGCTNAIISNSLFEGSIPLTNGQVSVKEFTPTKAGKFRFSCWMGMVSGVIEVVDVSGNSGSSGKSGTSANNVAAAAAEIPSGAKGCGCGGGGGSSCGGSR</sequence>
<dbReference type="GO" id="GO:0046872">
    <property type="term" value="F:metal ion binding"/>
    <property type="evidence" value="ECO:0007669"/>
    <property type="project" value="InterPro"/>
</dbReference>
<accession>A0A2M6XCG0</accession>
<dbReference type="PANTHER" id="PTHR42208:SF1">
    <property type="entry name" value="HEAVY METAL TRANSPORTER"/>
    <property type="match status" value="1"/>
</dbReference>
<reference evidence="4" key="1">
    <citation type="submission" date="2017-09" db="EMBL/GenBank/DDBJ databases">
        <title>Depth-based differentiation of microbial function through sediment-hosted aquifers and enrichment of novel symbionts in the deep terrestrial subsurface.</title>
        <authorList>
            <person name="Probst A.J."/>
            <person name="Ladd B."/>
            <person name="Jarett J.K."/>
            <person name="Geller-Mcgrath D.E."/>
            <person name="Sieber C.M.K."/>
            <person name="Emerson J.B."/>
            <person name="Anantharaman K."/>
            <person name="Thomas B.C."/>
            <person name="Malmstrom R."/>
            <person name="Stieglmeier M."/>
            <person name="Klingl A."/>
            <person name="Woyke T."/>
            <person name="Ryan C.M."/>
            <person name="Banfield J.F."/>
        </authorList>
    </citation>
    <scope>NUCLEOTIDE SEQUENCE [LARGE SCALE GENOMIC DNA]</scope>
</reference>
<dbReference type="Pfam" id="PF00403">
    <property type="entry name" value="HMA"/>
    <property type="match status" value="1"/>
</dbReference>
<feature type="transmembrane region" description="Helical" evidence="1">
    <location>
        <begin position="156"/>
        <end position="176"/>
    </location>
</feature>
<dbReference type="Gene3D" id="2.60.40.420">
    <property type="entry name" value="Cupredoxins - blue copper proteins"/>
    <property type="match status" value="1"/>
</dbReference>
<feature type="transmembrane region" description="Helical" evidence="1">
    <location>
        <begin position="117"/>
        <end position="144"/>
    </location>
</feature>
<dbReference type="Pfam" id="PF13473">
    <property type="entry name" value="Cupredoxin_1"/>
    <property type="match status" value="1"/>
</dbReference>
<dbReference type="InterPro" id="IPR008972">
    <property type="entry name" value="Cupredoxin"/>
</dbReference>
<proteinExistence type="predicted"/>
<feature type="transmembrane region" description="Helical" evidence="1">
    <location>
        <begin position="233"/>
        <end position="256"/>
    </location>
</feature>
<feature type="transmembrane region" description="Helical" evidence="1">
    <location>
        <begin position="294"/>
        <end position="313"/>
    </location>
</feature>
<dbReference type="PANTHER" id="PTHR42208">
    <property type="entry name" value="HEAVY METAL TRANSPORTER-RELATED"/>
    <property type="match status" value="1"/>
</dbReference>
<evidence type="ECO:0000313" key="4">
    <source>
        <dbReference type="Proteomes" id="UP000228996"/>
    </source>
</evidence>
<organism evidence="3 4">
    <name type="scientific">Candidatus Shapirobacteria bacterium CG08_land_8_20_14_0_20_39_18</name>
    <dbReference type="NCBI Taxonomy" id="1974883"/>
    <lineage>
        <taxon>Bacteria</taxon>
        <taxon>Candidatus Shapironibacteriota</taxon>
    </lineage>
</organism>
<dbReference type="InterPro" id="IPR039447">
    <property type="entry name" value="UreH-like_TM_dom"/>
</dbReference>
<name>A0A2M6XCG0_9BACT</name>
<dbReference type="InterPro" id="IPR028096">
    <property type="entry name" value="EfeO_Cupredoxin"/>
</dbReference>
<dbReference type="CDD" id="cd00371">
    <property type="entry name" value="HMA"/>
    <property type="match status" value="1"/>
</dbReference>
<dbReference type="Pfam" id="PF13386">
    <property type="entry name" value="DsbD_2"/>
    <property type="match status" value="1"/>
</dbReference>
<keyword evidence="1" id="KW-1133">Transmembrane helix</keyword>